<reference evidence="1 2" key="1">
    <citation type="journal article" date="2020" name="Phytopathology">
        <title>A high-quality genome resource of Botrytis fragariae, a new and rapidly spreading fungal pathogen causing strawberry gray mold in the U.S.A.</title>
        <authorList>
            <person name="Wu Y."/>
            <person name="Saski C.A."/>
            <person name="Schnabel G."/>
            <person name="Xiao S."/>
            <person name="Hu M."/>
        </authorList>
    </citation>
    <scope>NUCLEOTIDE SEQUENCE [LARGE SCALE GENOMIC DNA]</scope>
    <source>
        <strain evidence="1 2">BVB16</strain>
    </source>
</reference>
<dbReference type="EMBL" id="JABFCT010000020">
    <property type="protein sequence ID" value="KAF5868809.1"/>
    <property type="molecule type" value="Genomic_DNA"/>
</dbReference>
<name>A0A8H6AJX1_9HELO</name>
<sequence length="305" mass="33957">MLKTPSSWRACALYTDLQVSASNSSEYRAAHAAAVGQETGVWATAVFGKFNHRGLGRGCMHFEVSRNERLPDLRSCGWPITSHIDTIGRAAGFIALVDVDVYRSILPTWMRRKSAHFAEIILKIHLEQVKADADLIRIRPRDLEQKRHSFLEKNGCSSRFLPCFEAGDLYPRKMEDSINAPIPARKTMFPLLCLSSKSIIEAANGRTFEDDPRHLFPSSPNESIAKAISSLLEAASPSWCQPGNFVEEQPKELAKALSGAGTPVRLYAQYYILRSAYVTVMMTMPGELWPGLEDTKHVTALAYLA</sequence>
<dbReference type="RefSeq" id="XP_037187758.1">
    <property type="nucleotide sequence ID" value="XM_037342461.1"/>
</dbReference>
<evidence type="ECO:0000313" key="2">
    <source>
        <dbReference type="Proteomes" id="UP000531561"/>
    </source>
</evidence>
<dbReference type="Proteomes" id="UP000531561">
    <property type="component" value="Unassembled WGS sequence"/>
</dbReference>
<dbReference type="OrthoDB" id="3558706at2759"/>
<proteinExistence type="predicted"/>
<dbReference type="AlphaFoldDB" id="A0A8H6AJX1"/>
<organism evidence="1 2">
    <name type="scientific">Botrytis fragariae</name>
    <dbReference type="NCBI Taxonomy" id="1964551"/>
    <lineage>
        <taxon>Eukaryota</taxon>
        <taxon>Fungi</taxon>
        <taxon>Dikarya</taxon>
        <taxon>Ascomycota</taxon>
        <taxon>Pezizomycotina</taxon>
        <taxon>Leotiomycetes</taxon>
        <taxon>Helotiales</taxon>
        <taxon>Sclerotiniaceae</taxon>
        <taxon>Botrytis</taxon>
    </lineage>
</organism>
<dbReference type="GeneID" id="59266153"/>
<protein>
    <submittedName>
        <fullName evidence="1">Uncharacterized protein</fullName>
    </submittedName>
</protein>
<keyword evidence="2" id="KW-1185">Reference proteome</keyword>
<evidence type="ECO:0000313" key="1">
    <source>
        <dbReference type="EMBL" id="KAF5868809.1"/>
    </source>
</evidence>
<comment type="caution">
    <text evidence="1">The sequence shown here is derived from an EMBL/GenBank/DDBJ whole genome shotgun (WGS) entry which is preliminary data.</text>
</comment>
<gene>
    <name evidence="1" type="ORF">Bfra_012141</name>
</gene>
<accession>A0A8H6AJX1</accession>